<feature type="compositionally biased region" description="Low complexity" evidence="1">
    <location>
        <begin position="55"/>
        <end position="64"/>
    </location>
</feature>
<feature type="chain" id="PRO_5020402406" evidence="2">
    <location>
        <begin position="25"/>
        <end position="140"/>
    </location>
</feature>
<dbReference type="EMBL" id="PYDT01000004">
    <property type="protein sequence ID" value="THU64241.1"/>
    <property type="molecule type" value="Genomic_DNA"/>
</dbReference>
<feature type="region of interest" description="Disordered" evidence="1">
    <location>
        <begin position="24"/>
        <end position="115"/>
    </location>
</feature>
<evidence type="ECO:0000313" key="4">
    <source>
        <dbReference type="Proteomes" id="UP000317650"/>
    </source>
</evidence>
<dbReference type="AlphaFoldDB" id="A0A4S8JPT2"/>
<feature type="compositionally biased region" description="Pro residues" evidence="1">
    <location>
        <begin position="32"/>
        <end position="54"/>
    </location>
</feature>
<name>A0A4S8JPT2_MUSBA</name>
<evidence type="ECO:0000256" key="1">
    <source>
        <dbReference type="SAM" id="MobiDB-lite"/>
    </source>
</evidence>
<gene>
    <name evidence="3" type="ORF">C4D60_Mb01t24400</name>
</gene>
<protein>
    <submittedName>
        <fullName evidence="3">Uncharacterized protein</fullName>
    </submittedName>
</protein>
<organism evidence="3 4">
    <name type="scientific">Musa balbisiana</name>
    <name type="common">Banana</name>
    <dbReference type="NCBI Taxonomy" id="52838"/>
    <lineage>
        <taxon>Eukaryota</taxon>
        <taxon>Viridiplantae</taxon>
        <taxon>Streptophyta</taxon>
        <taxon>Embryophyta</taxon>
        <taxon>Tracheophyta</taxon>
        <taxon>Spermatophyta</taxon>
        <taxon>Magnoliopsida</taxon>
        <taxon>Liliopsida</taxon>
        <taxon>Zingiberales</taxon>
        <taxon>Musaceae</taxon>
        <taxon>Musa</taxon>
    </lineage>
</organism>
<reference evidence="3 4" key="1">
    <citation type="journal article" date="2019" name="Nat. Plants">
        <title>Genome sequencing of Musa balbisiana reveals subgenome evolution and function divergence in polyploid bananas.</title>
        <authorList>
            <person name="Yao X."/>
        </authorList>
    </citation>
    <scope>NUCLEOTIDE SEQUENCE [LARGE SCALE GENOMIC DNA]</scope>
    <source>
        <strain evidence="4">cv. DH-PKW</strain>
        <tissue evidence="3">Leaves</tissue>
    </source>
</reference>
<dbReference type="Proteomes" id="UP000317650">
    <property type="component" value="Chromosome 1"/>
</dbReference>
<comment type="caution">
    <text evidence="3">The sequence shown here is derived from an EMBL/GenBank/DDBJ whole genome shotgun (WGS) entry which is preliminary data.</text>
</comment>
<evidence type="ECO:0000256" key="2">
    <source>
        <dbReference type="SAM" id="SignalP"/>
    </source>
</evidence>
<keyword evidence="2" id="KW-0732">Signal</keyword>
<evidence type="ECO:0000313" key="3">
    <source>
        <dbReference type="EMBL" id="THU64241.1"/>
    </source>
</evidence>
<feature type="compositionally biased region" description="Basic and acidic residues" evidence="1">
    <location>
        <begin position="97"/>
        <end position="115"/>
    </location>
</feature>
<accession>A0A4S8JPT2</accession>
<proteinExistence type="predicted"/>
<sequence>MAVASIRFSVLALALMSLAVSSFAQGPAAAPSKPPATAPVKPPAPAPLTPPAAAPLPLDAPAAPIEASRHGPREAPRRRPRQTPGHLPRLHAAVTRPRSEDPRRIPSRPADLREPLRVARVHAGVGVNPPCDFSHHASRG</sequence>
<feature type="compositionally biased region" description="Basic and acidic residues" evidence="1">
    <location>
        <begin position="67"/>
        <end position="77"/>
    </location>
</feature>
<keyword evidence="4" id="KW-1185">Reference proteome</keyword>
<feature type="signal peptide" evidence="2">
    <location>
        <begin position="1"/>
        <end position="24"/>
    </location>
</feature>